<dbReference type="Proteomes" id="UP000540191">
    <property type="component" value="Unassembled WGS sequence"/>
</dbReference>
<dbReference type="AlphaFoldDB" id="A0A7W7GMD5"/>
<protein>
    <submittedName>
        <fullName evidence="1">Uncharacterized protein</fullName>
    </submittedName>
</protein>
<evidence type="ECO:0000313" key="2">
    <source>
        <dbReference type="Proteomes" id="UP000540191"/>
    </source>
</evidence>
<reference evidence="1 2" key="1">
    <citation type="submission" date="2020-08" db="EMBL/GenBank/DDBJ databases">
        <title>Sequencing the genomes of 1000 actinobacteria strains.</title>
        <authorList>
            <person name="Klenk H.-P."/>
        </authorList>
    </citation>
    <scope>NUCLEOTIDE SEQUENCE [LARGE SCALE GENOMIC DNA]</scope>
    <source>
        <strain evidence="1 2">DSM 23974</strain>
    </source>
</reference>
<accession>A0A7W7GMD5</accession>
<name>A0A7W7GMD5_9MICC</name>
<gene>
    <name evidence="1" type="ORF">HDA30_000295</name>
</gene>
<sequence>MRITSYGNRLASMGARIIVEVTEGPRPELRLRAPFYKRAIAVSDIASLTYNHDDGMNHGLVNWFVTGRASSPHGVRLNTGGKARLVIETHDGRLYNVVVDDMDQAERLTCAVQEAQGH</sequence>
<organism evidence="1 2">
    <name type="scientific">Micrococcus cohnii</name>
    <dbReference type="NCBI Taxonomy" id="993416"/>
    <lineage>
        <taxon>Bacteria</taxon>
        <taxon>Bacillati</taxon>
        <taxon>Actinomycetota</taxon>
        <taxon>Actinomycetes</taxon>
        <taxon>Micrococcales</taxon>
        <taxon>Micrococcaceae</taxon>
        <taxon>Micrococcus</taxon>
    </lineage>
</organism>
<evidence type="ECO:0000313" key="1">
    <source>
        <dbReference type="EMBL" id="MBB4734787.1"/>
    </source>
</evidence>
<proteinExistence type="predicted"/>
<dbReference type="RefSeq" id="WP_221419031.1">
    <property type="nucleotide sequence ID" value="NZ_JACHNA010000001.1"/>
</dbReference>
<dbReference type="EMBL" id="JACHNA010000001">
    <property type="protein sequence ID" value="MBB4734787.1"/>
    <property type="molecule type" value="Genomic_DNA"/>
</dbReference>
<keyword evidence="2" id="KW-1185">Reference proteome</keyword>
<comment type="caution">
    <text evidence="1">The sequence shown here is derived from an EMBL/GenBank/DDBJ whole genome shotgun (WGS) entry which is preliminary data.</text>
</comment>